<evidence type="ECO:0000256" key="1">
    <source>
        <dbReference type="ARBA" id="ARBA00022737"/>
    </source>
</evidence>
<sequence length="729" mass="86548">MRRLSVFHLFAVKGCGNCCIAIYLFFNPERALNPSSIFSCSFVRGDHCQSKEKPLHIKNSHVSSLENASISNTKKKNSKFKCFSSYFLKKRNFHTKTMEISQYQENYTYRYQNKIDLNLDYNLPLPVQTLLFSNATYNTNESQMNNKYQAKGRFYWEEILSLGLQKVLPEKNLILEVINNFGSDFESAKKFINNNSDLIFWKNSSREFNVYKESVSDLWFSQFLHYFGFNSNKYSLPEIEKFYEDLRVIKEPGPETRLTLFLIRLKFSKNNLTIVCDSLKSVENFPNEKIEFLKICTLYFYKLKQYDAAVFFLMELKKKFKNDTEVAKFCINVLDNLFKSNCISNFSSELIVKLYNFGLETNYPFNNNVIDRLLKQLMSERQFKDVFKIFDSYYSKLNSNKLNIPAMNLYDFFVFNLYYMDAVQYTSFVYKIFDDLGVKPTQGIFFKLLQSLFSAKHFQLALSCYNDLKQHLKVDSHIFSVMVQGLIKNDKQDLIPLIIKDSEKFEVEKTTEYFVAHMDYYIDIKNFDAVLRCIQEVRKRNLPPTLRFYTKVMEYLFYTQKHVELKKFFEKLFEQNMVGKLIVMYYLKRGIIQNRKNVTPVVIIYDTYISKLRLLRKNCTIYKKNCKVKPAGLKYNVEVFEDWNRYNFYLNAHFFERLVSWSVKKKSFNFAIKIYLDMIDFGYGPTIFGAHYLWAICELQKVVTIGINDPNLFCNSKFQEKGVTKEEQI</sequence>
<protein>
    <recommendedName>
        <fullName evidence="4">Pentatricopeptide repeat-containing protein</fullName>
    </recommendedName>
</protein>
<dbReference type="Proteomes" id="UP001211065">
    <property type="component" value="Unassembled WGS sequence"/>
</dbReference>
<dbReference type="InterPro" id="IPR050667">
    <property type="entry name" value="PPR-containing_protein"/>
</dbReference>
<dbReference type="Gene3D" id="1.25.40.10">
    <property type="entry name" value="Tetratricopeptide repeat domain"/>
    <property type="match status" value="1"/>
</dbReference>
<dbReference type="InterPro" id="IPR011990">
    <property type="entry name" value="TPR-like_helical_dom_sf"/>
</dbReference>
<dbReference type="PANTHER" id="PTHR47939">
    <property type="entry name" value="MEMBRANE-ASSOCIATED SALT-INDUCIBLE PROTEIN-LIKE"/>
    <property type="match status" value="1"/>
</dbReference>
<evidence type="ECO:0008006" key="4">
    <source>
        <dbReference type="Google" id="ProtNLM"/>
    </source>
</evidence>
<keyword evidence="3" id="KW-1185">Reference proteome</keyword>
<feature type="non-terminal residue" evidence="2">
    <location>
        <position position="729"/>
    </location>
</feature>
<accession>A0AAD5TZ87</accession>
<gene>
    <name evidence="2" type="ORF">HK099_008045</name>
</gene>
<evidence type="ECO:0000313" key="3">
    <source>
        <dbReference type="Proteomes" id="UP001211065"/>
    </source>
</evidence>
<dbReference type="AlphaFoldDB" id="A0AAD5TZ87"/>
<dbReference type="EMBL" id="JADGJW010000842">
    <property type="protein sequence ID" value="KAJ3211314.1"/>
    <property type="molecule type" value="Genomic_DNA"/>
</dbReference>
<keyword evidence="1" id="KW-0677">Repeat</keyword>
<reference evidence="2" key="1">
    <citation type="submission" date="2020-05" db="EMBL/GenBank/DDBJ databases">
        <title>Phylogenomic resolution of chytrid fungi.</title>
        <authorList>
            <person name="Stajich J.E."/>
            <person name="Amses K."/>
            <person name="Simmons R."/>
            <person name="Seto K."/>
            <person name="Myers J."/>
            <person name="Bonds A."/>
            <person name="Quandt C.A."/>
            <person name="Barry K."/>
            <person name="Liu P."/>
            <person name="Grigoriev I."/>
            <person name="Longcore J.E."/>
            <person name="James T.Y."/>
        </authorList>
    </citation>
    <scope>NUCLEOTIDE SEQUENCE</scope>
    <source>
        <strain evidence="2">JEL0476</strain>
    </source>
</reference>
<proteinExistence type="predicted"/>
<name>A0AAD5TZ87_9FUNG</name>
<evidence type="ECO:0000313" key="2">
    <source>
        <dbReference type="EMBL" id="KAJ3211314.1"/>
    </source>
</evidence>
<comment type="caution">
    <text evidence="2">The sequence shown here is derived from an EMBL/GenBank/DDBJ whole genome shotgun (WGS) entry which is preliminary data.</text>
</comment>
<organism evidence="2 3">
    <name type="scientific">Clydaea vesicula</name>
    <dbReference type="NCBI Taxonomy" id="447962"/>
    <lineage>
        <taxon>Eukaryota</taxon>
        <taxon>Fungi</taxon>
        <taxon>Fungi incertae sedis</taxon>
        <taxon>Chytridiomycota</taxon>
        <taxon>Chytridiomycota incertae sedis</taxon>
        <taxon>Chytridiomycetes</taxon>
        <taxon>Lobulomycetales</taxon>
        <taxon>Lobulomycetaceae</taxon>
        <taxon>Clydaea</taxon>
    </lineage>
</organism>
<dbReference type="PANTHER" id="PTHR47939:SF13">
    <property type="entry name" value="OS03G0201400 PROTEIN"/>
    <property type="match status" value="1"/>
</dbReference>